<dbReference type="PANTHER" id="PTHR37512:SF1">
    <property type="entry name" value="NADR_TTD14 AAA DOMAIN-CONTAINING PROTEIN"/>
    <property type="match status" value="1"/>
</dbReference>
<comment type="caution">
    <text evidence="1">The sequence shown here is derived from an EMBL/GenBank/DDBJ whole genome shotgun (WGS) entry which is preliminary data.</text>
</comment>
<dbReference type="SUPFAM" id="SSF52374">
    <property type="entry name" value="Nucleotidylyl transferase"/>
    <property type="match status" value="1"/>
</dbReference>
<keyword evidence="2" id="KW-1185">Reference proteome</keyword>
<dbReference type="PANTHER" id="PTHR37512">
    <property type="entry name" value="TRIFUNCTIONAL NAD BIOSYNTHESIS/REGULATOR PROTEIN NADR"/>
    <property type="match status" value="1"/>
</dbReference>
<dbReference type="InterPro" id="IPR014729">
    <property type="entry name" value="Rossmann-like_a/b/a_fold"/>
</dbReference>
<dbReference type="GO" id="GO:0003824">
    <property type="term" value="F:catalytic activity"/>
    <property type="evidence" value="ECO:0007669"/>
    <property type="project" value="InterPro"/>
</dbReference>
<dbReference type="InterPro" id="IPR052735">
    <property type="entry name" value="NAD_biosynth-regulator"/>
</dbReference>
<dbReference type="Gene3D" id="3.40.50.620">
    <property type="entry name" value="HUPs"/>
    <property type="match status" value="1"/>
</dbReference>
<dbReference type="RefSeq" id="WP_169584708.1">
    <property type="nucleotide sequence ID" value="NZ_VCQU01000001.1"/>
</dbReference>
<gene>
    <name evidence="1" type="ORF">FGL95_03145</name>
</gene>
<reference evidence="1 2" key="1">
    <citation type="submission" date="2019-05" db="EMBL/GenBank/DDBJ databases">
        <authorList>
            <person name="Lee S.D."/>
        </authorList>
    </citation>
    <scope>NUCLEOTIDE SEQUENCE [LARGE SCALE GENOMIC DNA]</scope>
    <source>
        <strain evidence="1 2">YC2-7</strain>
    </source>
</reference>
<organism evidence="1 2">
    <name type="scientific">Antrihabitans stalactiti</name>
    <dbReference type="NCBI Taxonomy" id="2584121"/>
    <lineage>
        <taxon>Bacteria</taxon>
        <taxon>Bacillati</taxon>
        <taxon>Actinomycetota</taxon>
        <taxon>Actinomycetes</taxon>
        <taxon>Mycobacteriales</taxon>
        <taxon>Nocardiaceae</taxon>
        <taxon>Antrihabitans</taxon>
    </lineage>
</organism>
<evidence type="ECO:0000313" key="2">
    <source>
        <dbReference type="Proteomes" id="UP000535543"/>
    </source>
</evidence>
<reference evidence="1 2" key="2">
    <citation type="submission" date="2020-06" db="EMBL/GenBank/DDBJ databases">
        <title>Antribacter stalactiti gen. nov., sp. nov., a new member of the family Nacardiaceae isolated from a cave.</title>
        <authorList>
            <person name="Kim I.S."/>
        </authorList>
    </citation>
    <scope>NUCLEOTIDE SEQUENCE [LARGE SCALE GENOMIC DNA]</scope>
    <source>
        <strain evidence="1 2">YC2-7</strain>
    </source>
</reference>
<proteinExistence type="predicted"/>
<dbReference type="NCBIfam" id="TIGR00125">
    <property type="entry name" value="cyt_tran_rel"/>
    <property type="match status" value="1"/>
</dbReference>
<dbReference type="Proteomes" id="UP000535543">
    <property type="component" value="Unassembled WGS sequence"/>
</dbReference>
<protein>
    <submittedName>
        <fullName evidence="1">Transcriptional regulator</fullName>
    </submittedName>
</protein>
<dbReference type="InterPro" id="IPR004821">
    <property type="entry name" value="Cyt_trans-like"/>
</dbReference>
<dbReference type="AlphaFoldDB" id="A0A848KD04"/>
<accession>A0A848KD04</accession>
<sequence length="272" mass="29274">MFRHGVIIGKFYPPHAGHHYLILEAAAAAENVTVVVMASVTESVSLADRITWLRAEHEGVPGVAISGITCDAPFDLTSRTVWAAQTACMKAAVRVVNTEPVDAVFTSEAYGDELAGWFGAKHVSVDPDRGHVPISASACRDDLAGMWSQLSEPVRIGLVTQIVVVGTGAADMSRQLTEHYRGRGGIWAKTDDTPSSPVLIRDVDPYQHRPPGSEYLVLDEDDESTTRLVDALTAAGQSWILLTGTPAERLDLAVRVSDKAIAYRAKFGPRGN</sequence>
<evidence type="ECO:0000313" key="1">
    <source>
        <dbReference type="EMBL" id="NMN94030.1"/>
    </source>
</evidence>
<dbReference type="EMBL" id="VCQU01000001">
    <property type="protein sequence ID" value="NMN94030.1"/>
    <property type="molecule type" value="Genomic_DNA"/>
</dbReference>
<name>A0A848KD04_9NOCA</name>